<reference evidence="1" key="1">
    <citation type="submission" date="2014-09" db="EMBL/GenBank/DDBJ databases">
        <authorList>
            <person name="Magalhaes I.L.F."/>
            <person name="Oliveira U."/>
            <person name="Santos F.R."/>
            <person name="Vidigal T.H.D.A."/>
            <person name="Brescovit A.D."/>
            <person name="Santos A.J."/>
        </authorList>
    </citation>
    <scope>NUCLEOTIDE SEQUENCE</scope>
    <source>
        <tissue evidence="1">Shoot tissue taken approximately 20 cm above the soil surface</tissue>
    </source>
</reference>
<evidence type="ECO:0000313" key="1">
    <source>
        <dbReference type="EMBL" id="JAD73216.1"/>
    </source>
</evidence>
<dbReference type="EMBL" id="GBRH01224679">
    <property type="protein sequence ID" value="JAD73216.1"/>
    <property type="molecule type" value="Transcribed_RNA"/>
</dbReference>
<dbReference type="AlphaFoldDB" id="A0A0A9CCA6"/>
<accession>A0A0A9CCA6</accession>
<organism evidence="1">
    <name type="scientific">Arundo donax</name>
    <name type="common">Giant reed</name>
    <name type="synonym">Donax arundinaceus</name>
    <dbReference type="NCBI Taxonomy" id="35708"/>
    <lineage>
        <taxon>Eukaryota</taxon>
        <taxon>Viridiplantae</taxon>
        <taxon>Streptophyta</taxon>
        <taxon>Embryophyta</taxon>
        <taxon>Tracheophyta</taxon>
        <taxon>Spermatophyta</taxon>
        <taxon>Magnoliopsida</taxon>
        <taxon>Liliopsida</taxon>
        <taxon>Poales</taxon>
        <taxon>Poaceae</taxon>
        <taxon>PACMAD clade</taxon>
        <taxon>Arundinoideae</taxon>
        <taxon>Arundineae</taxon>
        <taxon>Arundo</taxon>
    </lineage>
</organism>
<proteinExistence type="predicted"/>
<sequence>MTWLCSKYTCPLHNVYMHQRSNRIFPHNTIIKLHGLLVNTRGLFVKVGISP</sequence>
<protein>
    <submittedName>
        <fullName evidence="1">Uncharacterized protein</fullName>
    </submittedName>
</protein>
<reference evidence="1" key="2">
    <citation type="journal article" date="2015" name="Data Brief">
        <title>Shoot transcriptome of the giant reed, Arundo donax.</title>
        <authorList>
            <person name="Barrero R.A."/>
            <person name="Guerrero F.D."/>
            <person name="Moolhuijzen P."/>
            <person name="Goolsby J.A."/>
            <person name="Tidwell J."/>
            <person name="Bellgard S.E."/>
            <person name="Bellgard M.I."/>
        </authorList>
    </citation>
    <scope>NUCLEOTIDE SEQUENCE</scope>
    <source>
        <tissue evidence="1">Shoot tissue taken approximately 20 cm above the soil surface</tissue>
    </source>
</reference>
<name>A0A0A9CCA6_ARUDO</name>